<feature type="region of interest" description="Disordered" evidence="13">
    <location>
        <begin position="163"/>
        <end position="210"/>
    </location>
</feature>
<accession>A0A068SCA1</accession>
<evidence type="ECO:0000256" key="6">
    <source>
        <dbReference type="ARBA" id="ARBA00022786"/>
    </source>
</evidence>
<dbReference type="EMBL" id="CBTN010000072">
    <property type="protein sequence ID" value="CDH59575.1"/>
    <property type="molecule type" value="Genomic_DNA"/>
</dbReference>
<dbReference type="GO" id="GO:0005524">
    <property type="term" value="F:ATP binding"/>
    <property type="evidence" value="ECO:0007669"/>
    <property type="project" value="UniProtKB-KW"/>
</dbReference>
<evidence type="ECO:0000256" key="11">
    <source>
        <dbReference type="ARBA" id="ARBA00039885"/>
    </source>
</evidence>
<keyword evidence="7" id="KW-0256">Endoplasmic reticulum</keyword>
<dbReference type="Gene3D" id="3.10.110.10">
    <property type="entry name" value="Ubiquitin Conjugating Enzyme"/>
    <property type="match status" value="1"/>
</dbReference>
<evidence type="ECO:0000256" key="12">
    <source>
        <dbReference type="ARBA" id="ARBA00042181"/>
    </source>
</evidence>
<organism evidence="16 17">
    <name type="scientific">Lichtheimia corymbifera JMRC:FSU:9682</name>
    <dbReference type="NCBI Taxonomy" id="1263082"/>
    <lineage>
        <taxon>Eukaryota</taxon>
        <taxon>Fungi</taxon>
        <taxon>Fungi incertae sedis</taxon>
        <taxon>Mucoromycota</taxon>
        <taxon>Mucoromycotina</taxon>
        <taxon>Mucoromycetes</taxon>
        <taxon>Mucorales</taxon>
        <taxon>Lichtheimiaceae</taxon>
        <taxon>Lichtheimia</taxon>
    </lineage>
</organism>
<keyword evidence="17" id="KW-1185">Reference proteome</keyword>
<keyword evidence="6" id="KW-0833">Ubl conjugation pathway</keyword>
<proteinExistence type="predicted"/>
<dbReference type="GO" id="GO:0006513">
    <property type="term" value="P:protein monoubiquitination"/>
    <property type="evidence" value="ECO:0007669"/>
    <property type="project" value="EnsemblFungi"/>
</dbReference>
<evidence type="ECO:0000256" key="4">
    <source>
        <dbReference type="ARBA" id="ARBA00022692"/>
    </source>
</evidence>
<evidence type="ECO:0000256" key="10">
    <source>
        <dbReference type="ARBA" id="ARBA00023136"/>
    </source>
</evidence>
<dbReference type="EC" id="2.3.2.23" evidence="2"/>
<dbReference type="PROSITE" id="PS50127">
    <property type="entry name" value="UBC_2"/>
    <property type="match status" value="1"/>
</dbReference>
<evidence type="ECO:0000256" key="2">
    <source>
        <dbReference type="ARBA" id="ARBA00012486"/>
    </source>
</evidence>
<name>A0A068SCA1_9FUNG</name>
<dbReference type="SMART" id="SM00212">
    <property type="entry name" value="UBCc"/>
    <property type="match status" value="1"/>
</dbReference>
<reference evidence="16" key="1">
    <citation type="submission" date="2013-08" db="EMBL/GenBank/DDBJ databases">
        <title>Gene expansion shapes genome architecture in the human pathogen Lichtheimia corymbifera: an evolutionary genomics analysis in the ancient terrestrial Mucorales (Mucoromycotina).</title>
        <authorList>
            <person name="Schwartze V.U."/>
            <person name="Winter S."/>
            <person name="Shelest E."/>
            <person name="Marcet-Houben M."/>
            <person name="Horn F."/>
            <person name="Wehner S."/>
            <person name="Hoffmann K."/>
            <person name="Riege K."/>
            <person name="Sammeth M."/>
            <person name="Nowrousian M."/>
            <person name="Valiante V."/>
            <person name="Linde J."/>
            <person name="Jacobsen I.D."/>
            <person name="Marz M."/>
            <person name="Brakhage A.A."/>
            <person name="Gabaldon T."/>
            <person name="Bocker S."/>
            <person name="Voigt K."/>
        </authorList>
    </citation>
    <scope>NUCLEOTIDE SEQUENCE [LARGE SCALE GENOMIC DNA]</scope>
    <source>
        <strain evidence="16">FSU 9682</strain>
    </source>
</reference>
<evidence type="ECO:0000256" key="13">
    <source>
        <dbReference type="SAM" id="MobiDB-lite"/>
    </source>
</evidence>
<dbReference type="InterPro" id="IPR016135">
    <property type="entry name" value="UBQ-conjugating_enzyme/RWD"/>
</dbReference>
<sequence length="253" mass="28625">MATKSAFKRLTKEYMEIEKNPPPFIVAKPLESNILEWHYVIRGPPDTPYEGGEYYGRLTFPSEYPFKPPAIRMTTPSGRFQPDTRLCLTMSDFHPSLWNPSWSVATILNGLLSFMTTDETTTGSIKTTDAEKRVFAARSHRINLKNAKFKEVFPELCTLELAPLPNAPTKPSTTQRIVRPKPSHQQHQSPGTTTQQQHHHQQHPQQQTAIARTVSQWRRWALILVVFIYLVLSKLAARSTTTATTTPGTGGEL</sequence>
<evidence type="ECO:0000259" key="15">
    <source>
        <dbReference type="PROSITE" id="PS50127"/>
    </source>
</evidence>
<keyword evidence="4 14" id="KW-0812">Transmembrane</keyword>
<dbReference type="InterPro" id="IPR000608">
    <property type="entry name" value="UBC"/>
</dbReference>
<evidence type="ECO:0000256" key="3">
    <source>
        <dbReference type="ARBA" id="ARBA00022679"/>
    </source>
</evidence>
<evidence type="ECO:0000256" key="7">
    <source>
        <dbReference type="ARBA" id="ARBA00022824"/>
    </source>
</evidence>
<evidence type="ECO:0000256" key="8">
    <source>
        <dbReference type="ARBA" id="ARBA00022840"/>
    </source>
</evidence>
<feature type="transmembrane region" description="Helical" evidence="14">
    <location>
        <begin position="220"/>
        <end position="237"/>
    </location>
</feature>
<dbReference type="GO" id="GO:0180027">
    <property type="term" value="P:inner nuclear membrane-associated protein degradation pathway"/>
    <property type="evidence" value="ECO:0007669"/>
    <property type="project" value="EnsemblFungi"/>
</dbReference>
<dbReference type="PANTHER" id="PTHR24067">
    <property type="entry name" value="UBIQUITIN-CONJUGATING ENZYME E2"/>
    <property type="match status" value="1"/>
</dbReference>
<keyword evidence="5" id="KW-0547">Nucleotide-binding</keyword>
<dbReference type="AlphaFoldDB" id="A0A068SCA1"/>
<evidence type="ECO:0000256" key="14">
    <source>
        <dbReference type="SAM" id="Phobius"/>
    </source>
</evidence>
<dbReference type="SUPFAM" id="SSF54495">
    <property type="entry name" value="UBC-like"/>
    <property type="match status" value="1"/>
</dbReference>
<dbReference type="InterPro" id="IPR050113">
    <property type="entry name" value="Ub_conjugating_enzyme"/>
</dbReference>
<keyword evidence="10 14" id="KW-0472">Membrane</keyword>
<evidence type="ECO:0000256" key="5">
    <source>
        <dbReference type="ARBA" id="ARBA00022741"/>
    </source>
</evidence>
<dbReference type="GO" id="GO:0036503">
    <property type="term" value="P:ERAD pathway"/>
    <property type="evidence" value="ECO:0007669"/>
    <property type="project" value="EnsemblFungi"/>
</dbReference>
<dbReference type="Pfam" id="PF00179">
    <property type="entry name" value="UQ_con"/>
    <property type="match status" value="1"/>
</dbReference>
<dbReference type="GO" id="GO:0061631">
    <property type="term" value="F:ubiquitin conjugating enzyme activity"/>
    <property type="evidence" value="ECO:0007669"/>
    <property type="project" value="UniProtKB-EC"/>
</dbReference>
<keyword evidence="9 14" id="KW-1133">Transmembrane helix</keyword>
<evidence type="ECO:0000256" key="1">
    <source>
        <dbReference type="ARBA" id="ARBA00004586"/>
    </source>
</evidence>
<comment type="caution">
    <text evidence="16">The sequence shown here is derived from an EMBL/GenBank/DDBJ whole genome shotgun (WGS) entry which is preliminary data.</text>
</comment>
<dbReference type="OrthoDB" id="1158011at2759"/>
<keyword evidence="3" id="KW-0808">Transferase</keyword>
<keyword evidence="8" id="KW-0067">ATP-binding</keyword>
<evidence type="ECO:0000256" key="9">
    <source>
        <dbReference type="ARBA" id="ARBA00022989"/>
    </source>
</evidence>
<dbReference type="VEuPathDB" id="FungiDB:LCOR_10384.1"/>
<feature type="domain" description="UBC core" evidence="15">
    <location>
        <begin position="5"/>
        <end position="162"/>
    </location>
</feature>
<dbReference type="STRING" id="1263082.A0A068SCA1"/>
<dbReference type="Proteomes" id="UP000027586">
    <property type="component" value="Unassembled WGS sequence"/>
</dbReference>
<dbReference type="GO" id="GO:0000209">
    <property type="term" value="P:protein polyubiquitination"/>
    <property type="evidence" value="ECO:0007669"/>
    <property type="project" value="EnsemblFungi"/>
</dbReference>
<gene>
    <name evidence="16" type="ORF">LCOR_10384.1</name>
</gene>
<protein>
    <recommendedName>
        <fullName evidence="11">Ubiquitin-conjugating enzyme E2 6</fullName>
        <ecNumber evidence="2">2.3.2.23</ecNumber>
    </recommendedName>
    <alternativeName>
        <fullName evidence="12">E2 ubiquitin-conjugating enzyme 6</fullName>
    </alternativeName>
</protein>
<dbReference type="FunFam" id="3.10.110.10:FF:000023">
    <property type="entry name" value="Ubiquitin-conjugating enzyme E2 J2"/>
    <property type="match status" value="1"/>
</dbReference>
<comment type="subcellular location">
    <subcellularLocation>
        <location evidence="1">Endoplasmic reticulum membrane</location>
    </subcellularLocation>
</comment>
<evidence type="ECO:0000313" key="16">
    <source>
        <dbReference type="EMBL" id="CDH59575.1"/>
    </source>
</evidence>
<dbReference type="GO" id="GO:0005789">
    <property type="term" value="C:endoplasmic reticulum membrane"/>
    <property type="evidence" value="ECO:0007669"/>
    <property type="project" value="UniProtKB-SubCell"/>
</dbReference>
<dbReference type="CDD" id="cd23799">
    <property type="entry name" value="UBCc_UBE2J"/>
    <property type="match status" value="1"/>
</dbReference>
<evidence type="ECO:0000313" key="17">
    <source>
        <dbReference type="Proteomes" id="UP000027586"/>
    </source>
</evidence>
<feature type="compositionally biased region" description="Low complexity" evidence="13">
    <location>
        <begin position="185"/>
        <end position="196"/>
    </location>
</feature>